<organism evidence="1 2">
    <name type="scientific">Goodea atripinnis</name>
    <dbReference type="NCBI Taxonomy" id="208336"/>
    <lineage>
        <taxon>Eukaryota</taxon>
        <taxon>Metazoa</taxon>
        <taxon>Chordata</taxon>
        <taxon>Craniata</taxon>
        <taxon>Vertebrata</taxon>
        <taxon>Euteleostomi</taxon>
        <taxon>Actinopterygii</taxon>
        <taxon>Neopterygii</taxon>
        <taxon>Teleostei</taxon>
        <taxon>Neoteleostei</taxon>
        <taxon>Acanthomorphata</taxon>
        <taxon>Ovalentaria</taxon>
        <taxon>Atherinomorphae</taxon>
        <taxon>Cyprinodontiformes</taxon>
        <taxon>Goodeidae</taxon>
        <taxon>Goodea</taxon>
    </lineage>
</organism>
<sequence length="100" mass="11199">MEISLFASTTQRLNMGDTHILPLLIRAGILTSELFWQTGTYGFCAEYQNTFKKPTNLPVCKVLICFMCTCSESQRKLLTGMQVSVCCCEDVVLIKTNCCT</sequence>
<evidence type="ECO:0000313" key="1">
    <source>
        <dbReference type="EMBL" id="MEQ2168088.1"/>
    </source>
</evidence>
<dbReference type="Proteomes" id="UP001476798">
    <property type="component" value="Unassembled WGS sequence"/>
</dbReference>
<accession>A0ABV0NC00</accession>
<name>A0ABV0NC00_9TELE</name>
<comment type="caution">
    <text evidence="1">The sequence shown here is derived from an EMBL/GenBank/DDBJ whole genome shotgun (WGS) entry which is preliminary data.</text>
</comment>
<evidence type="ECO:0000313" key="2">
    <source>
        <dbReference type="Proteomes" id="UP001476798"/>
    </source>
</evidence>
<gene>
    <name evidence="1" type="ORF">GOODEAATRI_010847</name>
</gene>
<proteinExistence type="predicted"/>
<protein>
    <submittedName>
        <fullName evidence="1">Uncharacterized protein</fullName>
    </submittedName>
</protein>
<reference evidence="1 2" key="1">
    <citation type="submission" date="2021-06" db="EMBL/GenBank/DDBJ databases">
        <authorList>
            <person name="Palmer J.M."/>
        </authorList>
    </citation>
    <scope>NUCLEOTIDE SEQUENCE [LARGE SCALE GENOMIC DNA]</scope>
    <source>
        <strain evidence="1 2">GA_2019</strain>
        <tissue evidence="1">Muscle</tissue>
    </source>
</reference>
<keyword evidence="2" id="KW-1185">Reference proteome</keyword>
<dbReference type="EMBL" id="JAHRIO010030634">
    <property type="protein sequence ID" value="MEQ2168088.1"/>
    <property type="molecule type" value="Genomic_DNA"/>
</dbReference>